<keyword evidence="2" id="KW-0645">Protease</keyword>
<keyword evidence="3" id="KW-0378">Hydrolase</keyword>
<dbReference type="PANTHER" id="PTHR43806:SF11">
    <property type="entry name" value="CEREVISIN-RELATED"/>
    <property type="match status" value="1"/>
</dbReference>
<feature type="domain" description="Peptidase S8/S53" evidence="6">
    <location>
        <begin position="143"/>
        <end position="277"/>
    </location>
</feature>
<dbReference type="Pfam" id="PF00082">
    <property type="entry name" value="Peptidase_S8"/>
    <property type="match status" value="1"/>
</dbReference>
<dbReference type="GO" id="GO:0004252">
    <property type="term" value="F:serine-type endopeptidase activity"/>
    <property type="evidence" value="ECO:0007669"/>
    <property type="project" value="InterPro"/>
</dbReference>
<name>A0A937X5P4_9BACT</name>
<accession>A0A937X5P4</accession>
<dbReference type="PROSITE" id="PS00136">
    <property type="entry name" value="SUBTILASE_ASP"/>
    <property type="match status" value="1"/>
</dbReference>
<dbReference type="PROSITE" id="PS51257">
    <property type="entry name" value="PROKAR_LIPOPROTEIN"/>
    <property type="match status" value="1"/>
</dbReference>
<evidence type="ECO:0000313" key="7">
    <source>
        <dbReference type="EMBL" id="MBM3276369.1"/>
    </source>
</evidence>
<organism evidence="7 8">
    <name type="scientific">Candidatus Tanganyikabacteria bacterium</name>
    <dbReference type="NCBI Taxonomy" id="2961651"/>
    <lineage>
        <taxon>Bacteria</taxon>
        <taxon>Bacillati</taxon>
        <taxon>Candidatus Sericytochromatia</taxon>
        <taxon>Candidatus Tanganyikabacteria</taxon>
    </lineage>
</organism>
<dbReference type="InterPro" id="IPR022398">
    <property type="entry name" value="Peptidase_S8_His-AS"/>
</dbReference>
<protein>
    <submittedName>
        <fullName evidence="7">S8 family serine peptidase</fullName>
    </submittedName>
</protein>
<comment type="caution">
    <text evidence="7">The sequence shown here is derived from an EMBL/GenBank/DDBJ whole genome shotgun (WGS) entry which is preliminary data.</text>
</comment>
<reference evidence="7 8" key="1">
    <citation type="submission" date="2019-03" db="EMBL/GenBank/DDBJ databases">
        <title>Lake Tanganyika Metagenome-Assembled Genomes (MAGs).</title>
        <authorList>
            <person name="Tran P."/>
        </authorList>
    </citation>
    <scope>NUCLEOTIDE SEQUENCE [LARGE SCALE GENOMIC DNA]</scope>
    <source>
        <strain evidence="7">K_DeepCast_65m_m2_236</strain>
    </source>
</reference>
<dbReference type="InterPro" id="IPR015500">
    <property type="entry name" value="Peptidase_S8_subtilisin-rel"/>
</dbReference>
<dbReference type="SUPFAM" id="SSF52743">
    <property type="entry name" value="Subtilisin-like"/>
    <property type="match status" value="1"/>
</dbReference>
<dbReference type="InterPro" id="IPR023827">
    <property type="entry name" value="Peptidase_S8_Asp-AS"/>
</dbReference>
<evidence type="ECO:0000259" key="6">
    <source>
        <dbReference type="Pfam" id="PF00082"/>
    </source>
</evidence>
<dbReference type="Proteomes" id="UP000703893">
    <property type="component" value="Unassembled WGS sequence"/>
</dbReference>
<proteinExistence type="inferred from homology"/>
<evidence type="ECO:0000256" key="1">
    <source>
        <dbReference type="ARBA" id="ARBA00011073"/>
    </source>
</evidence>
<comment type="similarity">
    <text evidence="1 5">Belongs to the peptidase S8 family.</text>
</comment>
<dbReference type="PROSITE" id="PS00137">
    <property type="entry name" value="SUBTILASE_HIS"/>
    <property type="match status" value="1"/>
</dbReference>
<comment type="caution">
    <text evidence="5">Lacks conserved residue(s) required for the propagation of feature annotation.</text>
</comment>
<dbReference type="AlphaFoldDB" id="A0A937X5P4"/>
<dbReference type="GO" id="GO:0006508">
    <property type="term" value="P:proteolysis"/>
    <property type="evidence" value="ECO:0007669"/>
    <property type="project" value="UniProtKB-KW"/>
</dbReference>
<dbReference type="InterPro" id="IPR000209">
    <property type="entry name" value="Peptidase_S8/S53_dom"/>
</dbReference>
<evidence type="ECO:0000256" key="5">
    <source>
        <dbReference type="PROSITE-ProRule" id="PRU01240"/>
    </source>
</evidence>
<sequence length="277" mass="28324">MRSILGMAPVLALGAMLGGCAIGAAMQTGRAVPLRGDSGAFKEIAGQTLVRLAPGTSAHAFARRHGLRFAQAIGLGIYLFEGDARMVSVAADPAVRWAEPNPLPARSAPRAAVGPDDPLLPAQWGVAMIGADKVWPIQRGRPEVVVAVIDSGVDGSHPEFEGQLAAGYDFIAKPPAPGGHTDKYGHGTHIAGVIAARSDNALGIAGIAPGCKVMPVKIFNDWGHSTEGAAAAAVIWAVDHGAKVINASWGSPLPGQAAMDAFQYAVDKDVVLVAAVG</sequence>
<dbReference type="InterPro" id="IPR050131">
    <property type="entry name" value="Peptidase_S8_subtilisin-like"/>
</dbReference>
<gene>
    <name evidence="7" type="ORF">FJZ00_14540</name>
</gene>
<feature type="non-terminal residue" evidence="7">
    <location>
        <position position="277"/>
    </location>
</feature>
<dbReference type="InterPro" id="IPR036852">
    <property type="entry name" value="Peptidase_S8/S53_dom_sf"/>
</dbReference>
<dbReference type="PROSITE" id="PS51892">
    <property type="entry name" value="SUBTILASE"/>
    <property type="match status" value="1"/>
</dbReference>
<dbReference type="Gene3D" id="3.40.50.200">
    <property type="entry name" value="Peptidase S8/S53 domain"/>
    <property type="match status" value="1"/>
</dbReference>
<evidence type="ECO:0000256" key="3">
    <source>
        <dbReference type="ARBA" id="ARBA00022801"/>
    </source>
</evidence>
<evidence type="ECO:0000313" key="8">
    <source>
        <dbReference type="Proteomes" id="UP000703893"/>
    </source>
</evidence>
<evidence type="ECO:0000256" key="4">
    <source>
        <dbReference type="ARBA" id="ARBA00022825"/>
    </source>
</evidence>
<dbReference type="PRINTS" id="PR00723">
    <property type="entry name" value="SUBTILISIN"/>
</dbReference>
<evidence type="ECO:0000256" key="2">
    <source>
        <dbReference type="ARBA" id="ARBA00022670"/>
    </source>
</evidence>
<dbReference type="PANTHER" id="PTHR43806">
    <property type="entry name" value="PEPTIDASE S8"/>
    <property type="match status" value="1"/>
</dbReference>
<dbReference type="EMBL" id="VGJX01000992">
    <property type="protein sequence ID" value="MBM3276369.1"/>
    <property type="molecule type" value="Genomic_DNA"/>
</dbReference>
<keyword evidence="4" id="KW-0720">Serine protease</keyword>